<keyword evidence="2" id="KW-0472">Membrane</keyword>
<name>A0A2Z3JJZ3_9DEIO</name>
<evidence type="ECO:0000256" key="2">
    <source>
        <dbReference type="SAM" id="Phobius"/>
    </source>
</evidence>
<keyword evidence="2" id="KW-0812">Transmembrane</keyword>
<proteinExistence type="predicted"/>
<dbReference type="AlphaFoldDB" id="A0A2Z3JJZ3"/>
<feature type="transmembrane region" description="Helical" evidence="2">
    <location>
        <begin position="203"/>
        <end position="225"/>
    </location>
</feature>
<feature type="transmembrane region" description="Helical" evidence="2">
    <location>
        <begin position="398"/>
        <end position="416"/>
    </location>
</feature>
<evidence type="ECO:0000313" key="3">
    <source>
        <dbReference type="EMBL" id="AWN23229.1"/>
    </source>
</evidence>
<feature type="transmembrane region" description="Helical" evidence="2">
    <location>
        <begin position="140"/>
        <end position="159"/>
    </location>
</feature>
<evidence type="ECO:0000256" key="1">
    <source>
        <dbReference type="SAM" id="MobiDB-lite"/>
    </source>
</evidence>
<dbReference type="EMBL" id="CP029494">
    <property type="protein sequence ID" value="AWN23229.1"/>
    <property type="molecule type" value="Genomic_DNA"/>
</dbReference>
<dbReference type="KEGG" id="dez:DKM44_08320"/>
<organism evidence="3 4">
    <name type="scientific">Deinococcus irradiatisoli</name>
    <dbReference type="NCBI Taxonomy" id="2202254"/>
    <lineage>
        <taxon>Bacteria</taxon>
        <taxon>Thermotogati</taxon>
        <taxon>Deinococcota</taxon>
        <taxon>Deinococci</taxon>
        <taxon>Deinococcales</taxon>
        <taxon>Deinococcaceae</taxon>
        <taxon>Deinococcus</taxon>
    </lineage>
</organism>
<dbReference type="Proteomes" id="UP000245368">
    <property type="component" value="Chromosome"/>
</dbReference>
<feature type="compositionally biased region" description="Basic and acidic residues" evidence="1">
    <location>
        <begin position="1"/>
        <end position="12"/>
    </location>
</feature>
<dbReference type="OrthoDB" id="3696477at2"/>
<dbReference type="RefSeq" id="WP_109826888.1">
    <property type="nucleotide sequence ID" value="NZ_CP029494.1"/>
</dbReference>
<reference evidence="3 4" key="1">
    <citation type="submission" date="2018-05" db="EMBL/GenBank/DDBJ databases">
        <title>Complete Genome Sequence of Deinococcus sp. strain 17bor-2.</title>
        <authorList>
            <person name="Srinivasan S."/>
        </authorList>
    </citation>
    <scope>NUCLEOTIDE SEQUENCE [LARGE SCALE GENOMIC DNA]</scope>
    <source>
        <strain evidence="3 4">17bor-2</strain>
    </source>
</reference>
<gene>
    <name evidence="3" type="ORF">DKM44_08320</name>
</gene>
<evidence type="ECO:0000313" key="4">
    <source>
        <dbReference type="Proteomes" id="UP000245368"/>
    </source>
</evidence>
<feature type="transmembrane region" description="Helical" evidence="2">
    <location>
        <begin position="298"/>
        <end position="323"/>
    </location>
</feature>
<feature type="transmembrane region" description="Helical" evidence="2">
    <location>
        <begin position="329"/>
        <end position="347"/>
    </location>
</feature>
<feature type="region of interest" description="Disordered" evidence="1">
    <location>
        <begin position="1"/>
        <end position="37"/>
    </location>
</feature>
<feature type="transmembrane region" description="Helical" evidence="2">
    <location>
        <begin position="368"/>
        <end position="386"/>
    </location>
</feature>
<keyword evidence="4" id="KW-1185">Reference proteome</keyword>
<protein>
    <submittedName>
        <fullName evidence="3">Uncharacterized protein</fullName>
    </submittedName>
</protein>
<feature type="transmembrane region" description="Helical" evidence="2">
    <location>
        <begin position="232"/>
        <end position="250"/>
    </location>
</feature>
<feature type="transmembrane region" description="Helical" evidence="2">
    <location>
        <begin position="113"/>
        <end position="134"/>
    </location>
</feature>
<keyword evidence="2" id="KW-1133">Transmembrane helix</keyword>
<feature type="transmembrane region" description="Helical" evidence="2">
    <location>
        <begin position="256"/>
        <end position="277"/>
    </location>
</feature>
<feature type="transmembrane region" description="Helical" evidence="2">
    <location>
        <begin position="171"/>
        <end position="191"/>
    </location>
</feature>
<sequence length="475" mass="51049">MSLDRRTRRDTLDLPPVPPPQDTPPLHAARPQAPDQRRELARRLRFERRRAVDPEELAAILEADGYSDHTLRRRYGFDSVFDAAEQLYALSITRRVAAPPPALRPIWPLPWTLLWHGPLLLLIGLAALGSVRLLGVDSAGSALAGAAVVAWGLGLRLFWLRQTAGLSAAPLRSRLLSGGVLGTLLGALAALPGQPWDVWLWNTALLGALLGGLYALTLTSAALLLALGKWRMLLQIFGAAALLAEAMWRLGQQGPVPASLFAVLLGTVAVGAALRVTRRPAPRPVGQNQSQGRASDRAAFTAPAWTLTTYGWSVAAAFVLLAQHSGHELLLLPVLLFGAVEFLAWLMQAQLRRLAARLHDPALLARAALWPVLGAPGGLLLLIAALDGAVRWAGLRPAGALSSYGWGVALLSAALLQSTWLSRHAGQWPRLTVLWAISAGLLAVPQVSWWVPILLLSLVLLLLSDRALGDLSSYR</sequence>
<accession>A0A2Z3JJZ3</accession>